<comment type="similarity">
    <text evidence="2">Belongs to the ligand-gated ion channel (TC 1.A.9) family. Acetylcholine receptor (TC 1.A.9.1) subfamily.</text>
</comment>
<keyword evidence="5 14" id="KW-0812">Transmembrane</keyword>
<dbReference type="SUPFAM" id="SSF63712">
    <property type="entry name" value="Nicotinic receptor ligand binding domain-like"/>
    <property type="match status" value="1"/>
</dbReference>
<reference evidence="20" key="1">
    <citation type="submission" date="2010-08" db="EMBL/GenBank/DDBJ databases">
        <authorList>
            <consortium name="Caenorhabditis japonica Sequencing Consortium"/>
            <person name="Wilson R.K."/>
        </authorList>
    </citation>
    <scope>NUCLEOTIDE SEQUENCE [LARGE SCALE GENOMIC DNA]</scope>
    <source>
        <strain evidence="20">DF5081</strain>
    </source>
</reference>
<dbReference type="InterPro" id="IPR038050">
    <property type="entry name" value="Neuro_actylchol_rec"/>
</dbReference>
<evidence type="ECO:0000256" key="15">
    <source>
        <dbReference type="SAM" id="MobiDB-lite"/>
    </source>
</evidence>
<dbReference type="Pfam" id="PF02931">
    <property type="entry name" value="Neur_chan_LBD"/>
    <property type="match status" value="1"/>
</dbReference>
<evidence type="ECO:0000256" key="14">
    <source>
        <dbReference type="RuleBase" id="RU000687"/>
    </source>
</evidence>
<dbReference type="CDD" id="cd19051">
    <property type="entry name" value="LGIC_TM_cation"/>
    <property type="match status" value="1"/>
</dbReference>
<feature type="transmembrane region" description="Helical" evidence="14">
    <location>
        <begin position="301"/>
        <end position="326"/>
    </location>
</feature>
<keyword evidence="13 14" id="KW-0407">Ion channel</keyword>
<keyword evidence="10" id="KW-0675">Receptor</keyword>
<reference evidence="19" key="2">
    <citation type="submission" date="2022-06" db="UniProtKB">
        <authorList>
            <consortium name="EnsemblMetazoa"/>
        </authorList>
    </citation>
    <scope>IDENTIFICATION</scope>
    <source>
        <strain evidence="19">DF5081</strain>
    </source>
</reference>
<dbReference type="SUPFAM" id="SSF90112">
    <property type="entry name" value="Neurotransmitter-gated ion-channel transmembrane pore"/>
    <property type="match status" value="1"/>
</dbReference>
<evidence type="ECO:0000256" key="4">
    <source>
        <dbReference type="ARBA" id="ARBA00022475"/>
    </source>
</evidence>
<feature type="region of interest" description="Disordered" evidence="15">
    <location>
        <begin position="419"/>
        <end position="457"/>
    </location>
</feature>
<dbReference type="InterPro" id="IPR006201">
    <property type="entry name" value="Neur_channel"/>
</dbReference>
<evidence type="ECO:0000256" key="7">
    <source>
        <dbReference type="ARBA" id="ARBA00022989"/>
    </source>
</evidence>
<dbReference type="PRINTS" id="PR00252">
    <property type="entry name" value="NRIONCHANNEL"/>
</dbReference>
<evidence type="ECO:0008006" key="21">
    <source>
        <dbReference type="Google" id="ProtNLM"/>
    </source>
</evidence>
<dbReference type="InterPro" id="IPR036734">
    <property type="entry name" value="Neur_chan_lig-bd_sf"/>
</dbReference>
<feature type="compositionally biased region" description="Pro residues" evidence="15">
    <location>
        <begin position="436"/>
        <end position="453"/>
    </location>
</feature>
<evidence type="ECO:0000313" key="20">
    <source>
        <dbReference type="Proteomes" id="UP000005237"/>
    </source>
</evidence>
<feature type="transmembrane region" description="Helical" evidence="14">
    <location>
        <begin position="236"/>
        <end position="259"/>
    </location>
</feature>
<evidence type="ECO:0000259" key="18">
    <source>
        <dbReference type="Pfam" id="PF02932"/>
    </source>
</evidence>
<dbReference type="GO" id="GO:0005230">
    <property type="term" value="F:extracellular ligand-gated monoatomic ion channel activity"/>
    <property type="evidence" value="ECO:0007669"/>
    <property type="project" value="InterPro"/>
</dbReference>
<sequence>MFIVLLFVTASVCLAAEPPVPTQIRLVHDLLDNYDKKAKPMWDNSKPINVSFSMDLYQILELNEPQQYILLNAWIIERWFDEFLYWSPDDYENITELRLPYDSIWLPDTTLYNSLVMKDDDTRRLLNAKLTTDTQRRAALIELLYPTIYKFSCLLDLRFFPFDVQVCTMTFSSWTYDQKGIDYFPYSDKIGTSNYLENEGWYILQTKIKRNEVKYACCPNNYTLLQLTLYLRRKPLFYLVNLIIPTSIITLIAIVGFFTTSSASGMREEKVSLGITTLLSMSILMLMVSDQMPTTSTFIPLIGWFILAMIIVISLGTVVSSVIIAIQKRGSLGERMSKRALKFAKVLAWFTCTSLPPHVEKEHMMEAFDAPTPSVEVRPVQLTSVKESVRNKWVAGARRATQRGSSGIALISDKSTDPLIHLSPTHHHQEDSISPSAPPVPSTSPLPAPPTPGPADDVVSVASELSSKFLMSRMRPKSQKDNTNTFAAMQSSIKANRQLAVAEFEWLATVVERTCFVIFVIAFLIITFGINFIGFIHWHQAGVEFSDQ</sequence>
<dbReference type="OMA" id="KEHMMEA"/>
<comment type="subcellular location">
    <subcellularLocation>
        <location evidence="1">Cell membrane</location>
        <topology evidence="1">Multi-pass membrane protein</topology>
    </subcellularLocation>
</comment>
<keyword evidence="7 14" id="KW-1133">Transmembrane helix</keyword>
<evidence type="ECO:0000256" key="13">
    <source>
        <dbReference type="ARBA" id="ARBA00023303"/>
    </source>
</evidence>
<feature type="domain" description="Neurotransmitter-gated ion-channel transmembrane" evidence="18">
    <location>
        <begin position="242"/>
        <end position="530"/>
    </location>
</feature>
<evidence type="ECO:0000256" key="16">
    <source>
        <dbReference type="SAM" id="SignalP"/>
    </source>
</evidence>
<evidence type="ECO:0000259" key="17">
    <source>
        <dbReference type="Pfam" id="PF02931"/>
    </source>
</evidence>
<feature type="signal peptide" evidence="16">
    <location>
        <begin position="1"/>
        <end position="15"/>
    </location>
</feature>
<dbReference type="CDD" id="cd18997">
    <property type="entry name" value="LGIC_ECD_nAChR"/>
    <property type="match status" value="1"/>
</dbReference>
<evidence type="ECO:0000256" key="10">
    <source>
        <dbReference type="ARBA" id="ARBA00023170"/>
    </source>
</evidence>
<evidence type="ECO:0000256" key="1">
    <source>
        <dbReference type="ARBA" id="ARBA00004651"/>
    </source>
</evidence>
<dbReference type="AlphaFoldDB" id="A0A8R1E138"/>
<keyword evidence="12" id="KW-1071">Ligand-gated ion channel</keyword>
<dbReference type="FunFam" id="2.70.170.10:FF:000031">
    <property type="entry name" value="AcetylCholine Receptor"/>
    <property type="match status" value="1"/>
</dbReference>
<dbReference type="Proteomes" id="UP000005237">
    <property type="component" value="Unassembled WGS sequence"/>
</dbReference>
<evidence type="ECO:0000256" key="6">
    <source>
        <dbReference type="ARBA" id="ARBA00022729"/>
    </source>
</evidence>
<feature type="chain" id="PRO_5035825719" description="Acetylcholine receptor subunit alpha-type des-2" evidence="16">
    <location>
        <begin position="16"/>
        <end position="548"/>
    </location>
</feature>
<dbReference type="PANTHER" id="PTHR18945">
    <property type="entry name" value="NEUROTRANSMITTER GATED ION CHANNEL"/>
    <property type="match status" value="1"/>
</dbReference>
<dbReference type="InterPro" id="IPR036719">
    <property type="entry name" value="Neuro-gated_channel_TM_sf"/>
</dbReference>
<keyword evidence="9 14" id="KW-0472">Membrane</keyword>
<dbReference type="Pfam" id="PF02932">
    <property type="entry name" value="Neur_chan_memb"/>
    <property type="match status" value="1"/>
</dbReference>
<keyword evidence="4" id="KW-1003">Cell membrane</keyword>
<name>A0A8R1E138_CAEJA</name>
<evidence type="ECO:0000256" key="3">
    <source>
        <dbReference type="ARBA" id="ARBA00022448"/>
    </source>
</evidence>
<feature type="transmembrane region" description="Helical" evidence="14">
    <location>
        <begin position="271"/>
        <end position="289"/>
    </location>
</feature>
<dbReference type="InterPro" id="IPR018000">
    <property type="entry name" value="Neurotransmitter_ion_chnl_CS"/>
</dbReference>
<evidence type="ECO:0000313" key="19">
    <source>
        <dbReference type="EnsemblMetazoa" id="CJA15849.1"/>
    </source>
</evidence>
<dbReference type="InterPro" id="IPR006029">
    <property type="entry name" value="Neurotrans-gated_channel_TM"/>
</dbReference>
<keyword evidence="6 16" id="KW-0732">Signal</keyword>
<feature type="transmembrane region" description="Helical" evidence="14">
    <location>
        <begin position="516"/>
        <end position="538"/>
    </location>
</feature>
<protein>
    <recommendedName>
        <fullName evidence="21">Acetylcholine receptor subunit alpha-type des-2</fullName>
    </recommendedName>
</protein>
<evidence type="ECO:0000256" key="8">
    <source>
        <dbReference type="ARBA" id="ARBA00023065"/>
    </source>
</evidence>
<dbReference type="InterPro" id="IPR006202">
    <property type="entry name" value="Neur_chan_lig-bd"/>
</dbReference>
<keyword evidence="11" id="KW-0325">Glycoprotein</keyword>
<dbReference type="EnsemblMetazoa" id="CJA15849.1">
    <property type="protein sequence ID" value="CJA15849.1"/>
    <property type="gene ID" value="WBGene00135053"/>
</dbReference>
<evidence type="ECO:0000256" key="9">
    <source>
        <dbReference type="ARBA" id="ARBA00023136"/>
    </source>
</evidence>
<dbReference type="GO" id="GO:0004888">
    <property type="term" value="F:transmembrane signaling receptor activity"/>
    <property type="evidence" value="ECO:0007669"/>
    <property type="project" value="InterPro"/>
</dbReference>
<dbReference type="Gene3D" id="2.70.170.10">
    <property type="entry name" value="Neurotransmitter-gated ion-channel ligand-binding domain"/>
    <property type="match status" value="1"/>
</dbReference>
<feature type="domain" description="Neurotransmitter-gated ion-channel ligand-binding" evidence="17">
    <location>
        <begin position="25"/>
        <end position="235"/>
    </location>
</feature>
<evidence type="ECO:0000256" key="5">
    <source>
        <dbReference type="ARBA" id="ARBA00022692"/>
    </source>
</evidence>
<evidence type="ECO:0000256" key="2">
    <source>
        <dbReference type="ARBA" id="ARBA00009237"/>
    </source>
</evidence>
<evidence type="ECO:0000256" key="12">
    <source>
        <dbReference type="ARBA" id="ARBA00023286"/>
    </source>
</evidence>
<dbReference type="GO" id="GO:0005886">
    <property type="term" value="C:plasma membrane"/>
    <property type="evidence" value="ECO:0007669"/>
    <property type="project" value="UniProtKB-SubCell"/>
</dbReference>
<accession>A0A8R1E138</accession>
<keyword evidence="8 14" id="KW-0406">Ion transport</keyword>
<evidence type="ECO:0000256" key="11">
    <source>
        <dbReference type="ARBA" id="ARBA00023180"/>
    </source>
</evidence>
<dbReference type="PROSITE" id="PS00236">
    <property type="entry name" value="NEUROTR_ION_CHANNEL"/>
    <property type="match status" value="1"/>
</dbReference>
<keyword evidence="3 14" id="KW-0813">Transport</keyword>
<proteinExistence type="inferred from homology"/>
<dbReference type="Gene3D" id="1.20.58.390">
    <property type="entry name" value="Neurotransmitter-gated ion-channel transmembrane domain"/>
    <property type="match status" value="1"/>
</dbReference>
<organism evidence="19 20">
    <name type="scientific">Caenorhabditis japonica</name>
    <dbReference type="NCBI Taxonomy" id="281687"/>
    <lineage>
        <taxon>Eukaryota</taxon>
        <taxon>Metazoa</taxon>
        <taxon>Ecdysozoa</taxon>
        <taxon>Nematoda</taxon>
        <taxon>Chromadorea</taxon>
        <taxon>Rhabditida</taxon>
        <taxon>Rhabditina</taxon>
        <taxon>Rhabditomorpha</taxon>
        <taxon>Rhabditoidea</taxon>
        <taxon>Rhabditidae</taxon>
        <taxon>Peloderinae</taxon>
        <taxon>Caenorhabditis</taxon>
    </lineage>
</organism>
<keyword evidence="20" id="KW-1185">Reference proteome</keyword>
<dbReference type="FunFam" id="1.20.58.390:FF:000049">
    <property type="entry name" value="AcetylCholine Receptor"/>
    <property type="match status" value="1"/>
</dbReference>